<dbReference type="Gene3D" id="1.10.1240.30">
    <property type="entry name" value="KaiA/RbsU domain"/>
    <property type="match status" value="1"/>
</dbReference>
<dbReference type="SUPFAM" id="SSF81606">
    <property type="entry name" value="PP2C-like"/>
    <property type="match status" value="1"/>
</dbReference>
<dbReference type="Pfam" id="PF07228">
    <property type="entry name" value="SpoIIE"/>
    <property type="match status" value="1"/>
</dbReference>
<sequence>MDDVIKLDAANYKDLLKHYIDTQDEKSLYGVEQVSKSFIKNHILPEEIVNLHIQALAELYPEMSEKFQHSMDFLLEAMISYGLAHQEFQMLREKQYEIKSEISVAASMQNTLLGTTKPEIEGLDIGIVSVPAHQMNGDYHHFVKGKDGSLGIAIADVIGKGIPAALCMSMIKYAMDSYPEDSMEPKSILKNLNRVVERNVDASMFITMLYAQYLPCEHKLHYASAGHEPGFYYDAEKGTFTEIETKGLVLGVSSDAEYEQYELKVNKGDMVILLTDGVTECRDGDRFIESEEILEVIKSYEDLPAQEMVNKVYKHFERLQDFELRDDFTLLILRREV</sequence>
<keyword evidence="1" id="KW-0378">Hydrolase</keyword>
<dbReference type="SMART" id="SM00332">
    <property type="entry name" value="PP2Cc"/>
    <property type="match status" value="1"/>
</dbReference>
<dbReference type="Proteomes" id="UP000182945">
    <property type="component" value="Chromosome"/>
</dbReference>
<evidence type="ECO:0000313" key="4">
    <source>
        <dbReference type="Proteomes" id="UP000182945"/>
    </source>
</evidence>
<dbReference type="GO" id="GO:0016791">
    <property type="term" value="F:phosphatase activity"/>
    <property type="evidence" value="ECO:0007669"/>
    <property type="project" value="TreeGrafter"/>
</dbReference>
<gene>
    <name evidence="3" type="ORF">BME96_02365</name>
</gene>
<dbReference type="InterPro" id="IPR014787">
    <property type="entry name" value="PSer_Pase_RsbU_N"/>
</dbReference>
<dbReference type="AlphaFoldDB" id="A0AAC9NJL3"/>
<dbReference type="InterPro" id="IPR001932">
    <property type="entry name" value="PPM-type_phosphatase-like_dom"/>
</dbReference>
<dbReference type="KEGG" id="vhl:BME96_02365"/>
<feature type="domain" description="PPM-type phosphatase" evidence="2">
    <location>
        <begin position="124"/>
        <end position="335"/>
    </location>
</feature>
<dbReference type="InterPro" id="IPR036457">
    <property type="entry name" value="PPM-type-like_dom_sf"/>
</dbReference>
<evidence type="ECO:0000256" key="1">
    <source>
        <dbReference type="ARBA" id="ARBA00022801"/>
    </source>
</evidence>
<name>A0AAC9NJL3_VIRHA</name>
<dbReference type="SUPFAM" id="SSF101215">
    <property type="entry name" value="KaiA/RbsU domain"/>
    <property type="match status" value="1"/>
</dbReference>
<dbReference type="RefSeq" id="WP_060681898.1">
    <property type="nucleotide sequence ID" value="NZ_CP017962.1"/>
</dbReference>
<dbReference type="SMART" id="SM00331">
    <property type="entry name" value="PP2C_SIG"/>
    <property type="match status" value="1"/>
</dbReference>
<dbReference type="InterPro" id="IPR017944">
    <property type="entry name" value="KaiA/RbsU_helical_domain_sf"/>
</dbReference>
<dbReference type="Gene3D" id="3.60.40.10">
    <property type="entry name" value="PPM-type phosphatase domain"/>
    <property type="match status" value="1"/>
</dbReference>
<dbReference type="EMBL" id="CP017962">
    <property type="protein sequence ID" value="APC47108.1"/>
    <property type="molecule type" value="Genomic_DNA"/>
</dbReference>
<dbReference type="Pfam" id="PF08673">
    <property type="entry name" value="RsbU_N"/>
    <property type="match status" value="1"/>
</dbReference>
<proteinExistence type="predicted"/>
<evidence type="ECO:0000259" key="2">
    <source>
        <dbReference type="PROSITE" id="PS51746"/>
    </source>
</evidence>
<reference evidence="3 4" key="1">
    <citation type="submission" date="2016-11" db="EMBL/GenBank/DDBJ databases">
        <title>Complete genome sequencing of Virgibacillus halodenitrificans PDB-F2.</title>
        <authorList>
            <person name="Sun Z."/>
            <person name="Zhou Y."/>
            <person name="Li H."/>
        </authorList>
    </citation>
    <scope>NUCLEOTIDE SEQUENCE [LARGE SCALE GENOMIC DNA]</scope>
    <source>
        <strain evidence="3 4">PDB-F2</strain>
    </source>
</reference>
<dbReference type="GeneID" id="71513225"/>
<dbReference type="FunFam" id="3.60.40.10:FF:000045">
    <property type="entry name" value="Stage II sporulation protein E"/>
    <property type="match status" value="1"/>
</dbReference>
<organism evidence="3 4">
    <name type="scientific">Virgibacillus halodenitrificans</name>
    <name type="common">Bacillus halodenitrificans</name>
    <dbReference type="NCBI Taxonomy" id="1482"/>
    <lineage>
        <taxon>Bacteria</taxon>
        <taxon>Bacillati</taxon>
        <taxon>Bacillota</taxon>
        <taxon>Bacilli</taxon>
        <taxon>Bacillales</taxon>
        <taxon>Bacillaceae</taxon>
        <taxon>Virgibacillus</taxon>
    </lineage>
</organism>
<dbReference type="PANTHER" id="PTHR43156:SF15">
    <property type="entry name" value="PHOSPHOSERINE PHOSPHATASE RSBU"/>
    <property type="match status" value="1"/>
</dbReference>
<dbReference type="InterPro" id="IPR052016">
    <property type="entry name" value="Bact_Sigma-Reg"/>
</dbReference>
<dbReference type="PROSITE" id="PS51746">
    <property type="entry name" value="PPM_2"/>
    <property type="match status" value="1"/>
</dbReference>
<dbReference type="PANTHER" id="PTHR43156">
    <property type="entry name" value="STAGE II SPORULATION PROTEIN E-RELATED"/>
    <property type="match status" value="1"/>
</dbReference>
<evidence type="ECO:0000313" key="3">
    <source>
        <dbReference type="EMBL" id="APC47108.1"/>
    </source>
</evidence>
<protein>
    <submittedName>
        <fullName evidence="3">Phosphoserine phosphatase</fullName>
    </submittedName>
</protein>
<accession>A0AAC9NJL3</accession>